<dbReference type="GO" id="GO:0016491">
    <property type="term" value="F:oxidoreductase activity"/>
    <property type="evidence" value="ECO:0007669"/>
    <property type="project" value="UniProtKB-KW"/>
</dbReference>
<proteinExistence type="predicted"/>
<accession>A0A0C2WIZ5</accession>
<keyword evidence="2" id="KW-0560">Oxidoreductase</keyword>
<dbReference type="GO" id="GO:0030497">
    <property type="term" value="P:fatty acid elongation"/>
    <property type="evidence" value="ECO:0007669"/>
    <property type="project" value="TreeGrafter"/>
</dbReference>
<dbReference type="OrthoDB" id="47007at2759"/>
<evidence type="ECO:0000256" key="2">
    <source>
        <dbReference type="ARBA" id="ARBA00023002"/>
    </source>
</evidence>
<dbReference type="STRING" id="933852.A0A0C2WIZ5"/>
<dbReference type="HOGENOM" id="CLU_468654_0_0_1"/>
<evidence type="ECO:0000313" key="4">
    <source>
        <dbReference type="Proteomes" id="UP000054097"/>
    </source>
</evidence>
<dbReference type="InterPro" id="IPR036291">
    <property type="entry name" value="NAD(P)-bd_dom_sf"/>
</dbReference>
<dbReference type="AlphaFoldDB" id="A0A0C2WIZ5"/>
<reference evidence="3 4" key="1">
    <citation type="submission" date="2014-04" db="EMBL/GenBank/DDBJ databases">
        <authorList>
            <consortium name="DOE Joint Genome Institute"/>
            <person name="Kuo A."/>
            <person name="Zuccaro A."/>
            <person name="Kohler A."/>
            <person name="Nagy L.G."/>
            <person name="Floudas D."/>
            <person name="Copeland A."/>
            <person name="Barry K.W."/>
            <person name="Cichocki N."/>
            <person name="Veneault-Fourrey C."/>
            <person name="LaButti K."/>
            <person name="Lindquist E.A."/>
            <person name="Lipzen A."/>
            <person name="Lundell T."/>
            <person name="Morin E."/>
            <person name="Murat C."/>
            <person name="Sun H."/>
            <person name="Tunlid A."/>
            <person name="Henrissat B."/>
            <person name="Grigoriev I.V."/>
            <person name="Hibbett D.S."/>
            <person name="Martin F."/>
            <person name="Nordberg H.P."/>
            <person name="Cantor M.N."/>
            <person name="Hua S.X."/>
        </authorList>
    </citation>
    <scope>NUCLEOTIDE SEQUENCE [LARGE SCALE GENOMIC DNA]</scope>
    <source>
        <strain evidence="3 4">MAFF 305830</strain>
    </source>
</reference>
<organism evidence="3 4">
    <name type="scientific">Serendipita vermifera MAFF 305830</name>
    <dbReference type="NCBI Taxonomy" id="933852"/>
    <lineage>
        <taxon>Eukaryota</taxon>
        <taxon>Fungi</taxon>
        <taxon>Dikarya</taxon>
        <taxon>Basidiomycota</taxon>
        <taxon>Agaricomycotina</taxon>
        <taxon>Agaricomycetes</taxon>
        <taxon>Sebacinales</taxon>
        <taxon>Serendipitaceae</taxon>
        <taxon>Serendipita</taxon>
    </lineage>
</organism>
<dbReference type="PANTHER" id="PTHR43086">
    <property type="entry name" value="VERY-LONG-CHAIN 3-OXOOACYL-COA REDUCTASE"/>
    <property type="match status" value="1"/>
</dbReference>
<protein>
    <recommendedName>
        <fullName evidence="5">NAD(P)-binding protein</fullName>
    </recommendedName>
</protein>
<keyword evidence="4" id="KW-1185">Reference proteome</keyword>
<dbReference type="Gene3D" id="3.40.50.720">
    <property type="entry name" value="NAD(P)-binding Rossmann-like Domain"/>
    <property type="match status" value="2"/>
</dbReference>
<evidence type="ECO:0000256" key="1">
    <source>
        <dbReference type="ARBA" id="ARBA00022857"/>
    </source>
</evidence>
<dbReference type="Proteomes" id="UP000054097">
    <property type="component" value="Unassembled WGS sequence"/>
</dbReference>
<evidence type="ECO:0008006" key="5">
    <source>
        <dbReference type="Google" id="ProtNLM"/>
    </source>
</evidence>
<sequence>MLFFRGNHHAMDKYRHGENPFALVTGSSLGIGKAVAVELAALHFNVILHARTVEELEPVKEEIHKLYPGTRVVCLAQDAAVKVDWPHLLNQVKDLNITVLVNNVGTSSPFLPFDSLEKSEDDQIEAVIRVNTIFPTQITRNLLPTLMNNSPSLILNICSGSTYAPMAFLGIYCGSKASNLAWSQSLRNELRLLKRDVECKAVMTGNVATNGNSIPVDTFVPSAKVYAKSLLARADSSGPVYNGYWRHTPQLLICQFLGFFFPSVLDNICANVAKGLLVWRAQIGDKTALKVTDIPKYRHGERPFALVTGATAGIGKALAFELARLNFNVIIHGRTQEKLDPIRNELLEKHPDMSVVCLVQDASKTADWPALIKQLEGLRITVLINNVGASGPVPYNALECATDEQIETVIRVNTIFPTQLTRNLLPNLIENAPSLILNLTSGAALVFPPLLSVYSGTKSSNLAWSQALAHEFHYLKRDVTCKAVMTGSVQSAGHNRAISAFIPTSEVYAASLLARAGTSSLVYAGWWRHALQASVLLRTIVASSDQTLVCQRFFDELSACLRFELGSRRRHKGSVNMAAKYW</sequence>
<keyword evidence="1" id="KW-0521">NADP</keyword>
<name>A0A0C2WIZ5_SERVB</name>
<dbReference type="SUPFAM" id="SSF51735">
    <property type="entry name" value="NAD(P)-binding Rossmann-fold domains"/>
    <property type="match status" value="2"/>
</dbReference>
<dbReference type="EMBL" id="KN824307">
    <property type="protein sequence ID" value="KIM26338.1"/>
    <property type="molecule type" value="Genomic_DNA"/>
</dbReference>
<dbReference type="GO" id="GO:0005783">
    <property type="term" value="C:endoplasmic reticulum"/>
    <property type="evidence" value="ECO:0007669"/>
    <property type="project" value="TreeGrafter"/>
</dbReference>
<reference evidence="4" key="2">
    <citation type="submission" date="2015-01" db="EMBL/GenBank/DDBJ databases">
        <title>Evolutionary Origins and Diversification of the Mycorrhizal Mutualists.</title>
        <authorList>
            <consortium name="DOE Joint Genome Institute"/>
            <consortium name="Mycorrhizal Genomics Consortium"/>
            <person name="Kohler A."/>
            <person name="Kuo A."/>
            <person name="Nagy L.G."/>
            <person name="Floudas D."/>
            <person name="Copeland A."/>
            <person name="Barry K.W."/>
            <person name="Cichocki N."/>
            <person name="Veneault-Fourrey C."/>
            <person name="LaButti K."/>
            <person name="Lindquist E.A."/>
            <person name="Lipzen A."/>
            <person name="Lundell T."/>
            <person name="Morin E."/>
            <person name="Murat C."/>
            <person name="Riley R."/>
            <person name="Ohm R."/>
            <person name="Sun H."/>
            <person name="Tunlid A."/>
            <person name="Henrissat B."/>
            <person name="Grigoriev I.V."/>
            <person name="Hibbett D.S."/>
            <person name="Martin F."/>
        </authorList>
    </citation>
    <scope>NUCLEOTIDE SEQUENCE [LARGE SCALE GENOMIC DNA]</scope>
    <source>
        <strain evidence="4">MAFF 305830</strain>
    </source>
</reference>
<dbReference type="InterPro" id="IPR002347">
    <property type="entry name" value="SDR_fam"/>
</dbReference>
<evidence type="ECO:0000313" key="3">
    <source>
        <dbReference type="EMBL" id="KIM26338.1"/>
    </source>
</evidence>
<dbReference type="Pfam" id="PF00106">
    <property type="entry name" value="adh_short"/>
    <property type="match status" value="2"/>
</dbReference>
<dbReference type="PRINTS" id="PR00081">
    <property type="entry name" value="GDHRDH"/>
</dbReference>
<gene>
    <name evidence="3" type="ORF">M408DRAFT_25533</name>
</gene>
<dbReference type="PANTHER" id="PTHR43086:SF2">
    <property type="entry name" value="HYDROXYSTEROID DEHYDROGENASE-LIKE PROTEIN 1"/>
    <property type="match status" value="1"/>
</dbReference>